<sequence length="398" mass="44379">MVREEPELKPGQHFFSPCPRGLEPVLADELAGLGAADVKVVPGGVGYTGDWKLVYTVNLESRIATRVLWRVGQGPYRKEDDIYKLAYGLQWERWFSPKRTLRVYTTAVRSPLKSVDFVTLRVKDAICDRMREQTRQRPSIDTASPDVRAHVFLTDREATLYLDTSGEPLYKRGFKVAAVEAPIKENLAAGIIMLSGWDKVEPFFDPMCGSGTFLIEAAQMALDIAPGLGRDFAFEKLTPFSAGVWSTVRDAAAARAQPPRELPIFGSDISGRELARTKENLQAAKLPWVVKVEGADVLDRNPPADHGVMVTNPPYGVRLEDQTALQAFYPKLGDLLKQRYAGWRCHFITADPDFPKLIKLKASRRTPLFNGALECRLFEYRMVEGSLRGPKPDAAGEP</sequence>
<dbReference type="InterPro" id="IPR004114">
    <property type="entry name" value="THUMP_dom"/>
</dbReference>
<proteinExistence type="predicted"/>
<dbReference type="SUPFAM" id="SSF53335">
    <property type="entry name" value="S-adenosyl-L-methionine-dependent methyltransferases"/>
    <property type="match status" value="1"/>
</dbReference>
<dbReference type="PRINTS" id="PR00507">
    <property type="entry name" value="N12N6MTFRASE"/>
</dbReference>
<dbReference type="eggNOG" id="COG0116">
    <property type="taxonomic scope" value="Bacteria"/>
</dbReference>
<dbReference type="Pfam" id="PF01170">
    <property type="entry name" value="UPF0020"/>
    <property type="match status" value="1"/>
</dbReference>
<dbReference type="GO" id="GO:0008990">
    <property type="term" value="F:rRNA (guanine-N2-)-methyltransferase activity"/>
    <property type="evidence" value="ECO:0007669"/>
    <property type="project" value="TreeGrafter"/>
</dbReference>
<feature type="domain" description="THUMP" evidence="4">
    <location>
        <begin position="53"/>
        <end position="164"/>
    </location>
</feature>
<evidence type="ECO:0000256" key="2">
    <source>
        <dbReference type="ARBA" id="ARBA00022679"/>
    </source>
</evidence>
<organism evidence="5 6">
    <name type="scientific">Methyloversatilis universalis (strain ATCC BAA-1314 / DSM 25237 / JCM 13912 / CCUG 52030 / FAM5)</name>
    <dbReference type="NCBI Taxonomy" id="1000565"/>
    <lineage>
        <taxon>Bacteria</taxon>
        <taxon>Pseudomonadati</taxon>
        <taxon>Pseudomonadota</taxon>
        <taxon>Betaproteobacteria</taxon>
        <taxon>Nitrosomonadales</taxon>
        <taxon>Sterolibacteriaceae</taxon>
        <taxon>Methyloversatilis</taxon>
    </lineage>
</organism>
<accession>F5RGV8</accession>
<evidence type="ECO:0000313" key="6">
    <source>
        <dbReference type="Proteomes" id="UP000005019"/>
    </source>
</evidence>
<dbReference type="PROSITE" id="PS00092">
    <property type="entry name" value="N6_MTASE"/>
    <property type="match status" value="1"/>
</dbReference>
<dbReference type="PANTHER" id="PTHR47313:SF1">
    <property type="entry name" value="RIBOSOMAL RNA LARGE SUBUNIT METHYLTRANSFERASE K_L"/>
    <property type="match status" value="1"/>
</dbReference>
<gene>
    <name evidence="5" type="ORF">METUNv1_03549</name>
</gene>
<dbReference type="Gene3D" id="3.40.50.150">
    <property type="entry name" value="Vaccinia Virus protein VP39"/>
    <property type="match status" value="1"/>
</dbReference>
<dbReference type="InterPro" id="IPR053943">
    <property type="entry name" value="RlmKL-like_Mtase_CS"/>
</dbReference>
<dbReference type="PANTHER" id="PTHR47313">
    <property type="entry name" value="RIBOSOMAL RNA LARGE SUBUNIT METHYLTRANSFERASE K/L"/>
    <property type="match status" value="1"/>
</dbReference>
<evidence type="ECO:0000313" key="5">
    <source>
        <dbReference type="EMBL" id="EGK70162.1"/>
    </source>
</evidence>
<dbReference type="PROSITE" id="PS51165">
    <property type="entry name" value="THUMP"/>
    <property type="match status" value="1"/>
</dbReference>
<dbReference type="EMBL" id="AFHG01000058">
    <property type="protein sequence ID" value="EGK70162.1"/>
    <property type="molecule type" value="Genomic_DNA"/>
</dbReference>
<dbReference type="Proteomes" id="UP000005019">
    <property type="component" value="Unassembled WGS sequence"/>
</dbReference>
<keyword evidence="3" id="KW-0694">RNA-binding</keyword>
<dbReference type="GO" id="GO:0003723">
    <property type="term" value="F:RNA binding"/>
    <property type="evidence" value="ECO:0007669"/>
    <property type="project" value="UniProtKB-UniRule"/>
</dbReference>
<keyword evidence="6" id="KW-1185">Reference proteome</keyword>
<evidence type="ECO:0000259" key="4">
    <source>
        <dbReference type="PROSITE" id="PS51165"/>
    </source>
</evidence>
<keyword evidence="2" id="KW-0808">Transferase</keyword>
<dbReference type="SMART" id="SM00981">
    <property type="entry name" value="THUMP"/>
    <property type="match status" value="1"/>
</dbReference>
<dbReference type="AlphaFoldDB" id="F5RGV8"/>
<dbReference type="InterPro" id="IPR029063">
    <property type="entry name" value="SAM-dependent_MTases_sf"/>
</dbReference>
<dbReference type="PROSITE" id="PS01261">
    <property type="entry name" value="UPF0020"/>
    <property type="match status" value="1"/>
</dbReference>
<dbReference type="STRING" id="1000565.METUNv1_03549"/>
<dbReference type="GO" id="GO:0070043">
    <property type="term" value="F:rRNA (guanine-N7-)-methyltransferase activity"/>
    <property type="evidence" value="ECO:0007669"/>
    <property type="project" value="TreeGrafter"/>
</dbReference>
<dbReference type="Gene3D" id="3.30.2130.30">
    <property type="match status" value="1"/>
</dbReference>
<dbReference type="Pfam" id="PF22020">
    <property type="entry name" value="RlmL_1st"/>
    <property type="match status" value="1"/>
</dbReference>
<dbReference type="Pfam" id="PF02926">
    <property type="entry name" value="THUMP"/>
    <property type="match status" value="1"/>
</dbReference>
<dbReference type="InterPro" id="IPR054170">
    <property type="entry name" value="RlmL_1st"/>
</dbReference>
<comment type="caution">
    <text evidence="5">The sequence shown here is derived from an EMBL/GenBank/DDBJ whole genome shotgun (WGS) entry which is preliminary data.</text>
</comment>
<reference evidence="5 6" key="1">
    <citation type="journal article" date="2011" name="J. Bacteriol.">
        <title>Genome sequence of Methyloversatilis universalis FAM5T, a methylotrophic representative of the order Rhodocyclales.</title>
        <authorList>
            <person name="Kittichotirat W."/>
            <person name="Good N.M."/>
            <person name="Hall R."/>
            <person name="Bringel F."/>
            <person name="Lajus A."/>
            <person name="Medigue C."/>
            <person name="Smalley N.E."/>
            <person name="Beck D."/>
            <person name="Bumgarner R."/>
            <person name="Vuilleumier S."/>
            <person name="Kalyuzhnaya M.G."/>
        </authorList>
    </citation>
    <scope>NUCLEOTIDE SEQUENCE [LARGE SCALE GENOMIC DNA]</scope>
    <source>
        <strain evidence="6">ATCC BAA-1314 / JCM 13912 / FAM5</strain>
    </source>
</reference>
<dbReference type="InterPro" id="IPR000241">
    <property type="entry name" value="RlmKL-like_Mtase"/>
</dbReference>
<protein>
    <submittedName>
        <fullName evidence="5">RNA methylase</fullName>
    </submittedName>
</protein>
<name>F5RGV8_METUF</name>
<dbReference type="InterPro" id="IPR002052">
    <property type="entry name" value="DNA_methylase_N6_adenine_CS"/>
</dbReference>
<dbReference type="CDD" id="cd11715">
    <property type="entry name" value="THUMP_AdoMetMT"/>
    <property type="match status" value="1"/>
</dbReference>
<evidence type="ECO:0000256" key="3">
    <source>
        <dbReference type="PROSITE-ProRule" id="PRU00529"/>
    </source>
</evidence>
<keyword evidence="1 5" id="KW-0489">Methyltransferase</keyword>
<evidence type="ECO:0000256" key="1">
    <source>
        <dbReference type="ARBA" id="ARBA00022603"/>
    </source>
</evidence>